<evidence type="ECO:0000313" key="2">
    <source>
        <dbReference type="Proteomes" id="UP000007809"/>
    </source>
</evidence>
<sequence length="386" mass="40216">MQYPGRIGSGPAMTTAPITAAILRQPLPAADRPPNYLPATPSSVLWGRLPCAADAPVLEIAPGATVVVDTISHEGILEDQGRDPVAFFGSQGVPADQVLADAVTVSASVDHDPNDGPHVITGPIGVSGAVPGDVIVVHLQELTPRVPYGVISSRHGLGLLPERFPQEGDLTSVFCQVEGLELGLDQARGTLPLTPGDIDRPIRFALAPFLGIIGVSTPGVERLNSTPPGLHGGNLDIRRLVAGTSLYLPVQVEGGGLYVGDPHFAQGNGEVALTALEASLRATLRVDLVPAAEARARFGPVRGPFARTPEFLIPTGLDEDLDEAVRECGRNAVTMLTSIFGLAPEVAYAYLSAATDFEISQVVDVVKGAHALIRLADLAATGRVLP</sequence>
<name>F4CW98_PSEUX</name>
<proteinExistence type="predicted"/>
<gene>
    <name evidence="1" type="ordered locus">Psed_5382</name>
</gene>
<protein>
    <submittedName>
        <fullName evidence="1">Acetamidase/Formamidase</fullName>
    </submittedName>
</protein>
<evidence type="ECO:0000313" key="1">
    <source>
        <dbReference type="EMBL" id="AEA27516.1"/>
    </source>
</evidence>
<dbReference type="Gene3D" id="3.10.28.20">
    <property type="entry name" value="Acetamidase/Formamidase-like domains"/>
    <property type="match status" value="1"/>
</dbReference>
<dbReference type="PANTHER" id="PTHR31891:SF1">
    <property type="entry name" value="FORMAMIDASE C869.04-RELATED"/>
    <property type="match status" value="1"/>
</dbReference>
<dbReference type="InterPro" id="IPR004304">
    <property type="entry name" value="FmdA_AmdA"/>
</dbReference>
<dbReference type="EMBL" id="CP002593">
    <property type="protein sequence ID" value="AEA27516.1"/>
    <property type="molecule type" value="Genomic_DNA"/>
</dbReference>
<reference evidence="1 2" key="1">
    <citation type="journal article" date="2011" name="J. Bacteriol.">
        <title>Genome sequence of the 1,4-dioxane-degrading Pseudonocardia dioxanivorans strain CB1190.</title>
        <authorList>
            <person name="Sales C.M."/>
            <person name="Mahendra S."/>
            <person name="Grostern A."/>
            <person name="Parales R.E."/>
            <person name="Goodwin L.A."/>
            <person name="Woyke T."/>
            <person name="Nolan M."/>
            <person name="Lapidus A."/>
            <person name="Chertkov O."/>
            <person name="Ovchinnikova G."/>
            <person name="Sczyrba A."/>
            <person name="Alvarez-Cohen L."/>
        </authorList>
    </citation>
    <scope>NUCLEOTIDE SEQUENCE [LARGE SCALE GENOMIC DNA]</scope>
    <source>
        <strain evidence="2">ATCC 55486 / DSM 44775 / JCM 13855 / CB1190</strain>
    </source>
</reference>
<dbReference type="STRING" id="675635.Psed_5382"/>
<keyword evidence="2" id="KW-1185">Reference proteome</keyword>
<dbReference type="Gene3D" id="2.60.120.580">
    <property type="entry name" value="Acetamidase/Formamidase-like domains"/>
    <property type="match status" value="2"/>
</dbReference>
<dbReference type="HOGENOM" id="CLU_032013_2_0_11"/>
<dbReference type="eggNOG" id="COG2421">
    <property type="taxonomic scope" value="Bacteria"/>
</dbReference>
<dbReference type="SUPFAM" id="SSF141130">
    <property type="entry name" value="Acetamidase/Formamidase-like"/>
    <property type="match status" value="1"/>
</dbReference>
<dbReference type="KEGG" id="pdx:Psed_5382"/>
<dbReference type="GO" id="GO:0016811">
    <property type="term" value="F:hydrolase activity, acting on carbon-nitrogen (but not peptide) bonds, in linear amides"/>
    <property type="evidence" value="ECO:0007669"/>
    <property type="project" value="InterPro"/>
</dbReference>
<accession>F4CW98</accession>
<organism evidence="1 2">
    <name type="scientific">Pseudonocardia dioxanivorans (strain ATCC 55486 / DSM 44775 / JCM 13855 / CB1190)</name>
    <dbReference type="NCBI Taxonomy" id="675635"/>
    <lineage>
        <taxon>Bacteria</taxon>
        <taxon>Bacillati</taxon>
        <taxon>Actinomycetota</taxon>
        <taxon>Actinomycetes</taxon>
        <taxon>Pseudonocardiales</taxon>
        <taxon>Pseudonocardiaceae</taxon>
        <taxon>Pseudonocardia</taxon>
    </lineage>
</organism>
<dbReference type="Proteomes" id="UP000007809">
    <property type="component" value="Chromosome"/>
</dbReference>
<dbReference type="Pfam" id="PF03069">
    <property type="entry name" value="FmdA_AmdA"/>
    <property type="match status" value="1"/>
</dbReference>
<dbReference type="AlphaFoldDB" id="F4CW98"/>
<dbReference type="PANTHER" id="PTHR31891">
    <property type="entry name" value="FORMAMIDASE C869.04-RELATED"/>
    <property type="match status" value="1"/>
</dbReference>